<dbReference type="RefSeq" id="WP_108991726.1">
    <property type="nucleotide sequence ID" value="NZ_BDQX01000047.1"/>
</dbReference>
<accession>A0A2R5ELB3</accession>
<gene>
    <name evidence="2" type="ORF">PAT3040_00956</name>
</gene>
<feature type="transmembrane region" description="Helical" evidence="1">
    <location>
        <begin position="7"/>
        <end position="25"/>
    </location>
</feature>
<evidence type="ECO:0000313" key="3">
    <source>
        <dbReference type="Proteomes" id="UP000245202"/>
    </source>
</evidence>
<keyword evidence="1" id="KW-0812">Transmembrane</keyword>
<keyword evidence="3" id="KW-1185">Reference proteome</keyword>
<evidence type="ECO:0000256" key="1">
    <source>
        <dbReference type="SAM" id="Phobius"/>
    </source>
</evidence>
<keyword evidence="1" id="KW-0472">Membrane</keyword>
<dbReference type="EMBL" id="BDQX01000047">
    <property type="protein sequence ID" value="GBG06429.1"/>
    <property type="molecule type" value="Genomic_DNA"/>
</dbReference>
<comment type="caution">
    <text evidence="2">The sequence shown here is derived from an EMBL/GenBank/DDBJ whole genome shotgun (WGS) entry which is preliminary data.</text>
</comment>
<organism evidence="2 3">
    <name type="scientific">Paenibacillus agaridevorans</name>
    <dbReference type="NCBI Taxonomy" id="171404"/>
    <lineage>
        <taxon>Bacteria</taxon>
        <taxon>Bacillati</taxon>
        <taxon>Bacillota</taxon>
        <taxon>Bacilli</taxon>
        <taxon>Bacillales</taxon>
        <taxon>Paenibacillaceae</taxon>
        <taxon>Paenibacillus</taxon>
    </lineage>
</organism>
<protein>
    <submittedName>
        <fullName evidence="2">Uncharacterized protein</fullName>
    </submittedName>
</protein>
<keyword evidence="1" id="KW-1133">Transmembrane helix</keyword>
<evidence type="ECO:0000313" key="2">
    <source>
        <dbReference type="EMBL" id="GBG06429.1"/>
    </source>
</evidence>
<sequence>MLIRKKLTFSIVVVILVFASIYIYLDRTTIKEAPLGHFNHAIYDNAKDLSEDVELVVLATVTTKSKDVIIEGEYLDGYSLTDIEIIKEIKNDGQPLNGRNITIIEPTFSVENEFPDVGKTQFYSEDYRKAAPEATYLLFLNWDEKKEAYWVHSLHQGKFNVDQKDLKEKEIEDHNEQFKALKEDVIQTYYSEK</sequence>
<dbReference type="Proteomes" id="UP000245202">
    <property type="component" value="Unassembled WGS sequence"/>
</dbReference>
<name>A0A2R5ELB3_9BACL</name>
<reference evidence="2 3" key="1">
    <citation type="submission" date="2017-08" db="EMBL/GenBank/DDBJ databases">
        <title>Substantial Increase in Enzyme Production by Combined Drug-Resistance Mutations in Paenibacillus agaridevorans.</title>
        <authorList>
            <person name="Tanaka Y."/>
            <person name="Funane K."/>
            <person name="Hosaka T."/>
            <person name="Shiwa Y."/>
            <person name="Fujita N."/>
            <person name="Miyazaki T."/>
            <person name="Yoshikawa H."/>
            <person name="Murakami K."/>
            <person name="Kasahara K."/>
            <person name="Inaoka T."/>
            <person name="Hiraga Y."/>
            <person name="Ochi K."/>
        </authorList>
    </citation>
    <scope>NUCLEOTIDE SEQUENCE [LARGE SCALE GENOMIC DNA]</scope>
    <source>
        <strain evidence="2 3">T-3040</strain>
    </source>
</reference>
<proteinExistence type="predicted"/>
<dbReference type="AlphaFoldDB" id="A0A2R5ELB3"/>